<name>A0A3E2NCG3_9FIRM</name>
<dbReference type="RefSeq" id="WP_117417329.1">
    <property type="nucleotide sequence ID" value="NZ_QOHO01000032.1"/>
</dbReference>
<dbReference type="SUPFAM" id="SSF56954">
    <property type="entry name" value="Outer membrane efflux proteins (OEP)"/>
    <property type="match status" value="1"/>
</dbReference>
<gene>
    <name evidence="1" type="ORF">DS742_12515</name>
</gene>
<evidence type="ECO:0000313" key="2">
    <source>
        <dbReference type="Proteomes" id="UP000260680"/>
    </source>
</evidence>
<organism evidence="1 2">
    <name type="scientific">Lacrimispora amygdalina</name>
    <dbReference type="NCBI Taxonomy" id="253257"/>
    <lineage>
        <taxon>Bacteria</taxon>
        <taxon>Bacillati</taxon>
        <taxon>Bacillota</taxon>
        <taxon>Clostridia</taxon>
        <taxon>Lachnospirales</taxon>
        <taxon>Lachnospiraceae</taxon>
        <taxon>Lacrimispora</taxon>
    </lineage>
</organism>
<dbReference type="AlphaFoldDB" id="A0A3E2NCG3"/>
<sequence length="230" mass="26156">MIGYNMAAAQQKTLQTMKDMYEKLYSATVSMQSLGMATDADVKAAEKNYLAAESSFTSLDNTVVSLGATLKLLTGWTGESTPQIQKVPSVDLSKIEKLNLQEDTAAAIRNNYMLIEERHRKTDRSTTRVKSKFRNEDQIKQNLSIKMEQMYQEIMEKKKNYEASITAYDQAVIIKNAAEIQMHNGSISQIQYLGQMLSYYQAEGDKTNADLSLRQTMELYYWAMEGLLDF</sequence>
<reference evidence="1 2" key="1">
    <citation type="submission" date="2018-07" db="EMBL/GenBank/DDBJ databases">
        <title>New species, Clostridium PI-S10-A1B.</title>
        <authorList>
            <person name="Krishna G."/>
            <person name="Summeta K."/>
            <person name="Shikha S."/>
            <person name="Prabhu P.B."/>
            <person name="Suresh K."/>
        </authorList>
    </citation>
    <scope>NUCLEOTIDE SEQUENCE [LARGE SCALE GENOMIC DNA]</scope>
    <source>
        <strain evidence="1 2">PI-S10-A1B</strain>
    </source>
</reference>
<evidence type="ECO:0008006" key="3">
    <source>
        <dbReference type="Google" id="ProtNLM"/>
    </source>
</evidence>
<dbReference type="Gene3D" id="1.20.1600.10">
    <property type="entry name" value="Outer membrane efflux proteins (OEP)"/>
    <property type="match status" value="1"/>
</dbReference>
<protein>
    <recommendedName>
        <fullName evidence="3">TolC family protein</fullName>
    </recommendedName>
</protein>
<dbReference type="OrthoDB" id="2020175at2"/>
<evidence type="ECO:0000313" key="1">
    <source>
        <dbReference type="EMBL" id="RFZ78686.1"/>
    </source>
</evidence>
<dbReference type="Proteomes" id="UP000260680">
    <property type="component" value="Unassembled WGS sequence"/>
</dbReference>
<accession>A0A3E2NCG3</accession>
<dbReference type="EMBL" id="QOHO01000032">
    <property type="protein sequence ID" value="RFZ78686.1"/>
    <property type="molecule type" value="Genomic_DNA"/>
</dbReference>
<proteinExistence type="predicted"/>
<comment type="caution">
    <text evidence="1">The sequence shown here is derived from an EMBL/GenBank/DDBJ whole genome shotgun (WGS) entry which is preliminary data.</text>
</comment>